<reference evidence="3" key="2">
    <citation type="journal article" date="2021" name="PeerJ">
        <title>Extensive microbial diversity within the chicken gut microbiome revealed by metagenomics and culture.</title>
        <authorList>
            <person name="Gilroy R."/>
            <person name="Ravi A."/>
            <person name="Getino M."/>
            <person name="Pursley I."/>
            <person name="Horton D.L."/>
            <person name="Alikhan N.F."/>
            <person name="Baker D."/>
            <person name="Gharbi K."/>
            <person name="Hall N."/>
            <person name="Watson M."/>
            <person name="Adriaenssens E.M."/>
            <person name="Foster-Nyarko E."/>
            <person name="Jarju S."/>
            <person name="Secka A."/>
            <person name="Antonio M."/>
            <person name="Oren A."/>
            <person name="Chaudhuri R.R."/>
            <person name="La Ragione R."/>
            <person name="Hildebrand F."/>
            <person name="Pallen M.J."/>
        </authorList>
    </citation>
    <scope>NUCLEOTIDE SEQUENCE</scope>
    <source>
        <strain evidence="3">ChiW17-6978</strain>
    </source>
</reference>
<sequence length="751" mass="83268">MKKKFLACLGTLMLAFCCFVFAGCGGSNAKSIIRAEIIDGELIITYSDNTTDNLGKVVGSQGATGPAGANGTNGTNGSNGKTPYIGSNGNWYIGDTDTGVKAEGTQGATGSSGADGIGITGITSEYGVNDQNQECMIFTFTMSDGSTQTVYCVIPKEVTYVQADTVYLPVLEEQPEFEDLNLEITVYYEDDSSENIVLKEAMITSGEVDCTQVGQYQLEGSYQGHHFGMTVFVYDPENPQVVDVQANVVAGESTYEPFVIWQYSEEEETKVVENYDCLSLTIRKNDGTIETVPITSDMVTYTCEASDQPFVATVTYQEQYQGKFYVLPLSSLNDVSVHYNGTYQLTCGINEDPFANTDAYLMGETWHDGEYSGNYRYCMKPTKDMLKNTEEVPFDASTSSEETEYYFYIGEQRLKSSVFISVVDWDALTFDHFELNPYAVRVTDGSLPELSISFVYRNEEYQTFTRPIGTLTEEMLLNGDELDFTQAGEVTISFVYNEEEYEVDIVLYDPDVNNIRDIYISEMDNVIIPSDADLNEFLSAYIAEHQPTLWIDYFEDREEENNLPVTVDFFDLESLDLSIFGSQQLTYSYQGVTGSVSVMVQPSLEGAEVTGTLQVSDPMLSGMLAETVTLYDNGIAVLDDSDASWYASYTKEDSDTLVLTFQGSNLLLKIEESALVNYTTEAAAKATYTASQSVEGMPDSILVYDEMIAVSMMGTNLYFKETLPEGATEIVLIGIRFVFNHEDQTFIIAFE</sequence>
<evidence type="ECO:0000256" key="1">
    <source>
        <dbReference type="SAM" id="MobiDB-lite"/>
    </source>
</evidence>
<feature type="region of interest" description="Disordered" evidence="1">
    <location>
        <begin position="62"/>
        <end position="82"/>
    </location>
</feature>
<gene>
    <name evidence="3" type="ORF">IAD46_05290</name>
</gene>
<feature type="compositionally biased region" description="Low complexity" evidence="1">
    <location>
        <begin position="63"/>
        <end position="80"/>
    </location>
</feature>
<dbReference type="Gene3D" id="2.60.120.220">
    <property type="entry name" value="Satellite virus coat domain"/>
    <property type="match status" value="1"/>
</dbReference>
<dbReference type="AlphaFoldDB" id="A0A9D1GS53"/>
<keyword evidence="2" id="KW-0732">Signal</keyword>
<dbReference type="Proteomes" id="UP000886758">
    <property type="component" value="Unassembled WGS sequence"/>
</dbReference>
<reference evidence="3" key="1">
    <citation type="submission" date="2020-10" db="EMBL/GenBank/DDBJ databases">
        <authorList>
            <person name="Gilroy R."/>
        </authorList>
    </citation>
    <scope>NUCLEOTIDE SEQUENCE</scope>
    <source>
        <strain evidence="3">ChiW17-6978</strain>
    </source>
</reference>
<comment type="caution">
    <text evidence="3">The sequence shown here is derived from an EMBL/GenBank/DDBJ whole genome shotgun (WGS) entry which is preliminary data.</text>
</comment>
<protein>
    <recommendedName>
        <fullName evidence="5">Ig-like domain-containing protein</fullName>
    </recommendedName>
</protein>
<evidence type="ECO:0000313" key="3">
    <source>
        <dbReference type="EMBL" id="HIT50423.1"/>
    </source>
</evidence>
<proteinExistence type="predicted"/>
<evidence type="ECO:0000256" key="2">
    <source>
        <dbReference type="SAM" id="SignalP"/>
    </source>
</evidence>
<feature type="signal peptide" evidence="2">
    <location>
        <begin position="1"/>
        <end position="22"/>
    </location>
</feature>
<accession>A0A9D1GS53</accession>
<dbReference type="PROSITE" id="PS51257">
    <property type="entry name" value="PROKAR_LIPOPROTEIN"/>
    <property type="match status" value="1"/>
</dbReference>
<feature type="chain" id="PRO_5039425032" description="Ig-like domain-containing protein" evidence="2">
    <location>
        <begin position="23"/>
        <end position="751"/>
    </location>
</feature>
<evidence type="ECO:0000313" key="4">
    <source>
        <dbReference type="Proteomes" id="UP000886758"/>
    </source>
</evidence>
<evidence type="ECO:0008006" key="5">
    <source>
        <dbReference type="Google" id="ProtNLM"/>
    </source>
</evidence>
<dbReference type="EMBL" id="DVLF01000168">
    <property type="protein sequence ID" value="HIT50423.1"/>
    <property type="molecule type" value="Genomic_DNA"/>
</dbReference>
<organism evidence="3 4">
    <name type="scientific">Candidatus Pelethenecus faecipullorum</name>
    <dbReference type="NCBI Taxonomy" id="2840900"/>
    <lineage>
        <taxon>Bacteria</taxon>
        <taxon>Bacillati</taxon>
        <taxon>Mycoplasmatota</taxon>
        <taxon>Mollicutes</taxon>
        <taxon>Candidatus Pelethenecus</taxon>
    </lineage>
</organism>
<name>A0A9D1GS53_9MOLU</name>